<evidence type="ECO:0000259" key="6">
    <source>
        <dbReference type="PROSITE" id="PS51782"/>
    </source>
</evidence>
<dbReference type="OrthoDB" id="26679at2759"/>
<feature type="compositionally biased region" description="Polar residues" evidence="5">
    <location>
        <begin position="140"/>
        <end position="152"/>
    </location>
</feature>
<evidence type="ECO:0000259" key="7">
    <source>
        <dbReference type="PROSITE" id="PS51886"/>
    </source>
</evidence>
<dbReference type="Gene3D" id="3.10.350.10">
    <property type="entry name" value="LysM domain"/>
    <property type="match status" value="1"/>
</dbReference>
<dbReference type="PROSITE" id="PS51782">
    <property type="entry name" value="LYSM"/>
    <property type="match status" value="1"/>
</dbReference>
<keyword evidence="3" id="KW-0496">Mitochondrion</keyword>
<evidence type="ECO:0000256" key="5">
    <source>
        <dbReference type="SAM" id="MobiDB-lite"/>
    </source>
</evidence>
<dbReference type="Pfam" id="PF01476">
    <property type="entry name" value="LysM"/>
    <property type="match status" value="1"/>
</dbReference>
<comment type="similarity">
    <text evidence="2">Belongs to the OXR1 family.</text>
</comment>
<evidence type="ECO:0000256" key="3">
    <source>
        <dbReference type="ARBA" id="ARBA00023128"/>
    </source>
</evidence>
<protein>
    <recommendedName>
        <fullName evidence="4">Oxidation resistance protein 1</fullName>
    </recommendedName>
</protein>
<dbReference type="VEuPathDB" id="FungiDB:H310_14002"/>
<gene>
    <name evidence="8" type="ORF">H310_14002</name>
</gene>
<dbReference type="AlphaFoldDB" id="A0A024TDS0"/>
<dbReference type="RefSeq" id="XP_008879914.1">
    <property type="nucleotide sequence ID" value="XM_008881692.1"/>
</dbReference>
<name>A0A024TDS0_9STRA</name>
<feature type="region of interest" description="Disordered" evidence="5">
    <location>
        <begin position="121"/>
        <end position="169"/>
    </location>
</feature>
<dbReference type="eggNOG" id="KOG2372">
    <property type="taxonomic scope" value="Eukaryota"/>
</dbReference>
<evidence type="ECO:0000313" key="8">
    <source>
        <dbReference type="EMBL" id="ETV91462.1"/>
    </source>
</evidence>
<sequence length="393" mass="42424">MQNKQQSHDDVDWTPPALCTSQRSASLPPPAALGSIVESTTQGPQFKYVVKDGDTIAGIALRHGIREYDLRQLNHLFGCNIYKGQELVVRVKSRSNSVPTPAVVDGTGTNSSVNRRYSLSQARSGGSFGENPASPVPFSLSCQPSSNQQDDLSTAPAVVPSDNSKSNSNQQLNVAIKSVSSSATTPETDVEATNALADVASIPILLNATSMDILPDPSVGKFLVPKLEACLPPQYRGYDWSLAYRCACICTHQLPCMYSLAQHGASLDTLYRKLYHRRATLLVVETGDGDIFGAFASSPWAVSTSFYGTGECFVFTCYPKFEQFGWTGKNNMNMCSNETMLAMGGGGGFTFGLNADLSRGTSAPSLTFGNRCLTKRSEFDVVNCEVWEFVPKV</sequence>
<dbReference type="Pfam" id="PF07534">
    <property type="entry name" value="TLD"/>
    <property type="match status" value="1"/>
</dbReference>
<proteinExistence type="inferred from homology"/>
<evidence type="ECO:0000256" key="1">
    <source>
        <dbReference type="ARBA" id="ARBA00004173"/>
    </source>
</evidence>
<reference evidence="8" key="1">
    <citation type="submission" date="2013-12" db="EMBL/GenBank/DDBJ databases">
        <title>The Genome Sequence of Aphanomyces invadans NJM9701.</title>
        <authorList>
            <consortium name="The Broad Institute Genomics Platform"/>
            <person name="Russ C."/>
            <person name="Tyler B."/>
            <person name="van West P."/>
            <person name="Dieguez-Uribeondo J."/>
            <person name="Young S.K."/>
            <person name="Zeng Q."/>
            <person name="Gargeya S."/>
            <person name="Fitzgerald M."/>
            <person name="Abouelleil A."/>
            <person name="Alvarado L."/>
            <person name="Chapman S.B."/>
            <person name="Gainer-Dewar J."/>
            <person name="Goldberg J."/>
            <person name="Griggs A."/>
            <person name="Gujja S."/>
            <person name="Hansen M."/>
            <person name="Howarth C."/>
            <person name="Imamovic A."/>
            <person name="Ireland A."/>
            <person name="Larimer J."/>
            <person name="McCowan C."/>
            <person name="Murphy C."/>
            <person name="Pearson M."/>
            <person name="Poon T.W."/>
            <person name="Priest M."/>
            <person name="Roberts A."/>
            <person name="Saif S."/>
            <person name="Shea T."/>
            <person name="Sykes S."/>
            <person name="Wortman J."/>
            <person name="Nusbaum C."/>
            <person name="Birren B."/>
        </authorList>
    </citation>
    <scope>NUCLEOTIDE SEQUENCE [LARGE SCALE GENOMIC DNA]</scope>
    <source>
        <strain evidence="8">NJM9701</strain>
    </source>
</reference>
<dbReference type="EMBL" id="KI914010">
    <property type="protein sequence ID" value="ETV91462.1"/>
    <property type="molecule type" value="Genomic_DNA"/>
</dbReference>
<comment type="subcellular location">
    <subcellularLocation>
        <location evidence="1">Mitochondrion</location>
    </subcellularLocation>
</comment>
<dbReference type="PANTHER" id="PTHR23354:SF62">
    <property type="entry name" value="MUSTARD, ISOFORM V"/>
    <property type="match status" value="1"/>
</dbReference>
<organism evidence="8">
    <name type="scientific">Aphanomyces invadans</name>
    <dbReference type="NCBI Taxonomy" id="157072"/>
    <lineage>
        <taxon>Eukaryota</taxon>
        <taxon>Sar</taxon>
        <taxon>Stramenopiles</taxon>
        <taxon>Oomycota</taxon>
        <taxon>Saprolegniomycetes</taxon>
        <taxon>Saprolegniales</taxon>
        <taxon>Verrucalvaceae</taxon>
        <taxon>Aphanomyces</taxon>
    </lineage>
</organism>
<dbReference type="SMART" id="SM00584">
    <property type="entry name" value="TLDc"/>
    <property type="match status" value="1"/>
</dbReference>
<dbReference type="GO" id="GO:0005739">
    <property type="term" value="C:mitochondrion"/>
    <property type="evidence" value="ECO:0007669"/>
    <property type="project" value="UniProtKB-SubCell"/>
</dbReference>
<dbReference type="CDD" id="cd00118">
    <property type="entry name" value="LysM"/>
    <property type="match status" value="1"/>
</dbReference>
<dbReference type="InterPro" id="IPR006571">
    <property type="entry name" value="TLDc_dom"/>
</dbReference>
<dbReference type="PROSITE" id="PS51886">
    <property type="entry name" value="TLDC"/>
    <property type="match status" value="1"/>
</dbReference>
<feature type="compositionally biased region" description="Basic and acidic residues" evidence="5">
    <location>
        <begin position="1"/>
        <end position="11"/>
    </location>
</feature>
<dbReference type="GeneID" id="20091052"/>
<dbReference type="InterPro" id="IPR036779">
    <property type="entry name" value="LysM_dom_sf"/>
</dbReference>
<evidence type="ECO:0000256" key="2">
    <source>
        <dbReference type="ARBA" id="ARBA00009540"/>
    </source>
</evidence>
<dbReference type="SUPFAM" id="SSF54106">
    <property type="entry name" value="LysM domain"/>
    <property type="match status" value="1"/>
</dbReference>
<feature type="domain" description="LysM" evidence="6">
    <location>
        <begin position="46"/>
        <end position="89"/>
    </location>
</feature>
<feature type="region of interest" description="Disordered" evidence="5">
    <location>
        <begin position="1"/>
        <end position="31"/>
    </location>
</feature>
<evidence type="ECO:0000256" key="4">
    <source>
        <dbReference type="ARBA" id="ARBA00040604"/>
    </source>
</evidence>
<dbReference type="PANTHER" id="PTHR23354">
    <property type="entry name" value="NUCLEOLAR PROTEIN 7/ESTROGEN RECEPTOR COACTIVATOR-RELATED"/>
    <property type="match status" value="1"/>
</dbReference>
<accession>A0A024TDS0</accession>
<dbReference type="InterPro" id="IPR018392">
    <property type="entry name" value="LysM"/>
</dbReference>
<dbReference type="SMART" id="SM00257">
    <property type="entry name" value="LysM"/>
    <property type="match status" value="1"/>
</dbReference>
<feature type="domain" description="TLDc" evidence="7">
    <location>
        <begin position="217"/>
        <end position="390"/>
    </location>
</feature>